<accession>A0A433TPL2</accession>
<evidence type="ECO:0000313" key="2">
    <source>
        <dbReference type="EMBL" id="RUS83519.1"/>
    </source>
</evidence>
<reference evidence="2 3" key="1">
    <citation type="submission" date="2019-01" db="EMBL/GenBank/DDBJ databases">
        <title>A draft genome assembly of the solar-powered sea slug Elysia chlorotica.</title>
        <authorList>
            <person name="Cai H."/>
            <person name="Li Q."/>
            <person name="Fang X."/>
            <person name="Li J."/>
            <person name="Curtis N.E."/>
            <person name="Altenburger A."/>
            <person name="Shibata T."/>
            <person name="Feng M."/>
            <person name="Maeda T."/>
            <person name="Schwartz J.A."/>
            <person name="Shigenobu S."/>
            <person name="Lundholm N."/>
            <person name="Nishiyama T."/>
            <person name="Yang H."/>
            <person name="Hasebe M."/>
            <person name="Li S."/>
            <person name="Pierce S.K."/>
            <person name="Wang J."/>
        </authorList>
    </citation>
    <scope>NUCLEOTIDE SEQUENCE [LARGE SCALE GENOMIC DNA]</scope>
    <source>
        <strain evidence="2">EC2010</strain>
        <tissue evidence="2">Whole organism of an adult</tissue>
    </source>
</reference>
<feature type="signal peptide" evidence="1">
    <location>
        <begin position="1"/>
        <end position="19"/>
    </location>
</feature>
<dbReference type="Proteomes" id="UP000271974">
    <property type="component" value="Unassembled WGS sequence"/>
</dbReference>
<organism evidence="2 3">
    <name type="scientific">Elysia chlorotica</name>
    <name type="common">Eastern emerald elysia</name>
    <name type="synonym">Sea slug</name>
    <dbReference type="NCBI Taxonomy" id="188477"/>
    <lineage>
        <taxon>Eukaryota</taxon>
        <taxon>Metazoa</taxon>
        <taxon>Spiralia</taxon>
        <taxon>Lophotrochozoa</taxon>
        <taxon>Mollusca</taxon>
        <taxon>Gastropoda</taxon>
        <taxon>Heterobranchia</taxon>
        <taxon>Euthyneura</taxon>
        <taxon>Panpulmonata</taxon>
        <taxon>Sacoglossa</taxon>
        <taxon>Placobranchoidea</taxon>
        <taxon>Plakobranchidae</taxon>
        <taxon>Elysia</taxon>
    </lineage>
</organism>
<protein>
    <submittedName>
        <fullName evidence="2">Uncharacterized protein</fullName>
    </submittedName>
</protein>
<comment type="caution">
    <text evidence="2">The sequence shown here is derived from an EMBL/GenBank/DDBJ whole genome shotgun (WGS) entry which is preliminary data.</text>
</comment>
<dbReference type="EMBL" id="RQTK01000240">
    <property type="protein sequence ID" value="RUS83519.1"/>
    <property type="molecule type" value="Genomic_DNA"/>
</dbReference>
<keyword evidence="1" id="KW-0732">Signal</keyword>
<name>A0A433TPL2_ELYCH</name>
<gene>
    <name evidence="2" type="ORF">EGW08_008698</name>
</gene>
<evidence type="ECO:0000256" key="1">
    <source>
        <dbReference type="SAM" id="SignalP"/>
    </source>
</evidence>
<feature type="chain" id="PRO_5019528264" evidence="1">
    <location>
        <begin position="20"/>
        <end position="232"/>
    </location>
</feature>
<keyword evidence="3" id="KW-1185">Reference proteome</keyword>
<sequence>MEMIQIFLTSLLLLPLALGTLGPAEEFFDVLGTGLKEWRLVFRGTAYINLSMYTAYKDGSNVPAIVHEACRQTDWSKPCDTHYRNADALAHWSNIMEVLLGVVERGQIVKTAIFKGDNTDYMSWFSESHYINSSWADLSTETHQFFGIAGHDAVKRHFFINHNYNGCPHDAGWLAVVDTITNVPCDWEKDEAFPIIKYAAGEKYENWNTGNFRNADALVVFVKYSSGAAIVG</sequence>
<dbReference type="AlphaFoldDB" id="A0A433TPL2"/>
<dbReference type="OrthoDB" id="6077660at2759"/>
<evidence type="ECO:0000313" key="3">
    <source>
        <dbReference type="Proteomes" id="UP000271974"/>
    </source>
</evidence>
<proteinExistence type="predicted"/>